<evidence type="ECO:0000256" key="1">
    <source>
        <dbReference type="SAM" id="MobiDB-lite"/>
    </source>
</evidence>
<accession>A0ABP8H4W9</accession>
<evidence type="ECO:0000313" key="2">
    <source>
        <dbReference type="EMBL" id="GAA4334241.1"/>
    </source>
</evidence>
<reference evidence="3" key="1">
    <citation type="journal article" date="2019" name="Int. J. Syst. Evol. Microbiol.">
        <title>The Global Catalogue of Microorganisms (GCM) 10K type strain sequencing project: providing services to taxonomists for standard genome sequencing and annotation.</title>
        <authorList>
            <consortium name="The Broad Institute Genomics Platform"/>
            <consortium name="The Broad Institute Genome Sequencing Center for Infectious Disease"/>
            <person name="Wu L."/>
            <person name="Ma J."/>
        </authorList>
    </citation>
    <scope>NUCLEOTIDE SEQUENCE [LARGE SCALE GENOMIC DNA]</scope>
    <source>
        <strain evidence="3">JCM 17919</strain>
    </source>
</reference>
<protein>
    <submittedName>
        <fullName evidence="2">Uncharacterized protein</fullName>
    </submittedName>
</protein>
<gene>
    <name evidence="2" type="ORF">GCM10023184_28100</name>
</gene>
<keyword evidence="3" id="KW-1185">Reference proteome</keyword>
<comment type="caution">
    <text evidence="2">The sequence shown here is derived from an EMBL/GenBank/DDBJ whole genome shotgun (WGS) entry which is preliminary data.</text>
</comment>
<organism evidence="2 3">
    <name type="scientific">Flaviaesturariibacter amylovorans</name>
    <dbReference type="NCBI Taxonomy" id="1084520"/>
    <lineage>
        <taxon>Bacteria</taxon>
        <taxon>Pseudomonadati</taxon>
        <taxon>Bacteroidota</taxon>
        <taxon>Chitinophagia</taxon>
        <taxon>Chitinophagales</taxon>
        <taxon>Chitinophagaceae</taxon>
        <taxon>Flaviaestuariibacter</taxon>
    </lineage>
</organism>
<sequence>MSRSIHIAKRNFQGLSKKELDEQATDPYSELSQWARKSETKKTARAFRRIQRSDFATGNNSD</sequence>
<evidence type="ECO:0000313" key="3">
    <source>
        <dbReference type="Proteomes" id="UP001501725"/>
    </source>
</evidence>
<proteinExistence type="predicted"/>
<dbReference type="EMBL" id="BAABGY010000008">
    <property type="protein sequence ID" value="GAA4334241.1"/>
    <property type="molecule type" value="Genomic_DNA"/>
</dbReference>
<name>A0ABP8H4W9_9BACT</name>
<feature type="region of interest" description="Disordered" evidence="1">
    <location>
        <begin position="21"/>
        <end position="41"/>
    </location>
</feature>
<dbReference type="Proteomes" id="UP001501725">
    <property type="component" value="Unassembled WGS sequence"/>
</dbReference>